<sequence>MKKLSTLSMAARKRGISLIEAVLYLVIALAVIVGGIVFFQQAQLSNQVTDTARAGVGISSQVRGLYQSQRSFGTADLSAAVLASGSVPSNFQDADGIVHPFGGDVTVNGNDGGFAMTFVDMSEAACLRLATVGEGGEGPLGTGIAGMTIAADNSALAFDGAEAPAMLAPVTAAGAATACDVSATPGAEVDVTVYYTR</sequence>
<dbReference type="AlphaFoldDB" id="A0A0F9YBC2"/>
<name>A0A0F9YBC2_9ZZZZ</name>
<accession>A0A0F9YBC2</accession>
<keyword evidence="1" id="KW-1133">Transmembrane helix</keyword>
<evidence type="ECO:0000313" key="3">
    <source>
        <dbReference type="EMBL" id="KKO01824.1"/>
    </source>
</evidence>
<feature type="domain" description="Type 4 secretion system PilS N-terminal" evidence="2">
    <location>
        <begin position="58"/>
        <end position="182"/>
    </location>
</feature>
<evidence type="ECO:0000259" key="2">
    <source>
        <dbReference type="Pfam" id="PF08805"/>
    </source>
</evidence>
<reference evidence="3" key="1">
    <citation type="journal article" date="2015" name="Nature">
        <title>Complex archaea that bridge the gap between prokaryotes and eukaryotes.</title>
        <authorList>
            <person name="Spang A."/>
            <person name="Saw J.H."/>
            <person name="Jorgensen S.L."/>
            <person name="Zaremba-Niedzwiedzka K."/>
            <person name="Martijn J."/>
            <person name="Lind A.E."/>
            <person name="van Eijk R."/>
            <person name="Schleper C."/>
            <person name="Guy L."/>
            <person name="Ettema T.J."/>
        </authorList>
    </citation>
    <scope>NUCLEOTIDE SEQUENCE</scope>
</reference>
<dbReference type="InterPro" id="IPR014911">
    <property type="entry name" value="PilS_N"/>
</dbReference>
<evidence type="ECO:0000256" key="1">
    <source>
        <dbReference type="SAM" id="Phobius"/>
    </source>
</evidence>
<dbReference type="EMBL" id="LAZR01000033">
    <property type="protein sequence ID" value="KKO01824.1"/>
    <property type="molecule type" value="Genomic_DNA"/>
</dbReference>
<dbReference type="Gene3D" id="3.30.1690.10">
    <property type="entry name" value="TcpA-like pilin"/>
    <property type="match status" value="1"/>
</dbReference>
<keyword evidence="1" id="KW-0472">Membrane</keyword>
<organism evidence="3">
    <name type="scientific">marine sediment metagenome</name>
    <dbReference type="NCBI Taxonomy" id="412755"/>
    <lineage>
        <taxon>unclassified sequences</taxon>
        <taxon>metagenomes</taxon>
        <taxon>ecological metagenomes</taxon>
    </lineage>
</organism>
<gene>
    <name evidence="3" type="ORF">LCGC14_0111790</name>
</gene>
<comment type="caution">
    <text evidence="3">The sequence shown here is derived from an EMBL/GenBank/DDBJ whole genome shotgun (WGS) entry which is preliminary data.</text>
</comment>
<dbReference type="InterPro" id="IPR045584">
    <property type="entry name" value="Pilin-like"/>
</dbReference>
<dbReference type="Pfam" id="PF08805">
    <property type="entry name" value="PilS"/>
    <property type="match status" value="1"/>
</dbReference>
<dbReference type="SUPFAM" id="SSF54523">
    <property type="entry name" value="Pili subunits"/>
    <property type="match status" value="1"/>
</dbReference>
<proteinExistence type="predicted"/>
<keyword evidence="1" id="KW-0812">Transmembrane</keyword>
<feature type="transmembrane region" description="Helical" evidence="1">
    <location>
        <begin position="21"/>
        <end position="39"/>
    </location>
</feature>
<protein>
    <recommendedName>
        <fullName evidence="2">Type 4 secretion system PilS N-terminal domain-containing protein</fullName>
    </recommendedName>
</protein>